<dbReference type="PANTHER" id="PTHR46412">
    <property type="entry name" value="BES1-INTERACTING MYC-LIKE PROTEIN"/>
    <property type="match status" value="1"/>
</dbReference>
<dbReference type="GO" id="GO:0003700">
    <property type="term" value="F:DNA-binding transcription factor activity"/>
    <property type="evidence" value="ECO:0007669"/>
    <property type="project" value="InterPro"/>
</dbReference>
<dbReference type="CDD" id="cd11453">
    <property type="entry name" value="bHLH_AtBIM_like"/>
    <property type="match status" value="1"/>
</dbReference>
<dbReference type="InterPro" id="IPR011598">
    <property type="entry name" value="bHLH_dom"/>
</dbReference>
<comment type="subcellular location">
    <subcellularLocation>
        <location evidence="1">Nucleus</location>
    </subcellularLocation>
</comment>
<keyword evidence="4" id="KW-0539">Nucleus</keyword>
<feature type="domain" description="BHLH" evidence="6">
    <location>
        <begin position="254"/>
        <end position="309"/>
    </location>
</feature>
<evidence type="ECO:0000256" key="4">
    <source>
        <dbReference type="ARBA" id="ARBA00023242"/>
    </source>
</evidence>
<evidence type="ECO:0000313" key="7">
    <source>
        <dbReference type="EMBL" id="KAJ8452229.1"/>
    </source>
</evidence>
<dbReference type="GO" id="GO:0006351">
    <property type="term" value="P:DNA-templated transcription"/>
    <property type="evidence" value="ECO:0007669"/>
    <property type="project" value="InterPro"/>
</dbReference>
<feature type="compositionally biased region" description="Basic and acidic residues" evidence="5">
    <location>
        <begin position="225"/>
        <end position="249"/>
    </location>
</feature>
<evidence type="ECO:0000256" key="3">
    <source>
        <dbReference type="ARBA" id="ARBA00023163"/>
    </source>
</evidence>
<dbReference type="Gene3D" id="4.10.280.10">
    <property type="entry name" value="Helix-loop-helix DNA-binding domain"/>
    <property type="match status" value="1"/>
</dbReference>
<dbReference type="PROSITE" id="PS50888">
    <property type="entry name" value="BHLH"/>
    <property type="match status" value="1"/>
</dbReference>
<gene>
    <name evidence="7" type="ORF">Cgig2_006034</name>
</gene>
<dbReference type="Proteomes" id="UP001153076">
    <property type="component" value="Unassembled WGS sequence"/>
</dbReference>
<dbReference type="Pfam" id="PF00010">
    <property type="entry name" value="HLH"/>
    <property type="match status" value="1"/>
</dbReference>
<dbReference type="EMBL" id="JAKOGI010000005">
    <property type="protein sequence ID" value="KAJ8452229.1"/>
    <property type="molecule type" value="Genomic_DNA"/>
</dbReference>
<keyword evidence="3" id="KW-0804">Transcription</keyword>
<dbReference type="GO" id="GO:0046983">
    <property type="term" value="F:protein dimerization activity"/>
    <property type="evidence" value="ECO:0007669"/>
    <property type="project" value="InterPro"/>
</dbReference>
<dbReference type="InterPro" id="IPR036638">
    <property type="entry name" value="HLH_DNA-bd_sf"/>
</dbReference>
<feature type="compositionally biased region" description="Basic and acidic residues" evidence="5">
    <location>
        <begin position="53"/>
        <end position="75"/>
    </location>
</feature>
<keyword evidence="2" id="KW-0805">Transcription regulation</keyword>
<dbReference type="SMART" id="SM00353">
    <property type="entry name" value="HLH"/>
    <property type="match status" value="1"/>
</dbReference>
<feature type="region of interest" description="Disordered" evidence="5">
    <location>
        <begin position="211"/>
        <end position="267"/>
    </location>
</feature>
<feature type="region of interest" description="Disordered" evidence="5">
    <location>
        <begin position="112"/>
        <end position="131"/>
    </location>
</feature>
<sequence>MELPQSSPFGTAQARKATHDFLSLYGHSSLPQDPRPPHGSGGFPKTHNFLQPLEREDRNASKEDNSVDINIEKHPPAAPATTVEHLLPGGIGTYSISHISYFNPRVPKPEENVFTGAPAASNDKNDDNSNCSSYTGSGFTLWDDSAVRKGNAGKENSGDVNAVKESTSKAGQWPLDRPLQSSSNHRSSVSPFSSSQTLGQKNQSFMEMIKSAKGPHSTDEDEEDVTFKKESSSSQKGELRVKVDGKSNDQKPNTPRSKHSATEQRRRCKINDRQVYFQFQVLREIIPHSDQKRDKASFLLEVIEYIQFLQEKVNRYEGYPGWNSEPSKLAPWRNSHGPTESLIDQSRVINGVVSPVLMFGAKLDEKASAVPVNMPRNPQLLAESSVTNAISFKTIDQQSGMANKAVLISSPLQPDVYTPLGNGCAVIQPPAMLQSDKDGASHPQLNLWQNRTTSSEPAAVPDDKFQNQELSLEGGTISISSVYSQGLLNTITRALQSSGVDLSQASISVQVDIGKRANNRQNELQPFDKVAGAPSGSQSLLRSRVDIANAESDQAFKRLKTS</sequence>
<name>A0A9Q1L0F2_9CARY</name>
<feature type="region of interest" description="Disordered" evidence="5">
    <location>
        <begin position="150"/>
        <end position="199"/>
    </location>
</feature>
<feature type="compositionally biased region" description="Polar residues" evidence="5">
    <location>
        <begin position="1"/>
        <end position="10"/>
    </location>
</feature>
<feature type="compositionally biased region" description="Polar residues" evidence="5">
    <location>
        <begin position="179"/>
        <end position="199"/>
    </location>
</feature>
<organism evidence="7 8">
    <name type="scientific">Carnegiea gigantea</name>
    <dbReference type="NCBI Taxonomy" id="171969"/>
    <lineage>
        <taxon>Eukaryota</taxon>
        <taxon>Viridiplantae</taxon>
        <taxon>Streptophyta</taxon>
        <taxon>Embryophyta</taxon>
        <taxon>Tracheophyta</taxon>
        <taxon>Spermatophyta</taxon>
        <taxon>Magnoliopsida</taxon>
        <taxon>eudicotyledons</taxon>
        <taxon>Gunneridae</taxon>
        <taxon>Pentapetalae</taxon>
        <taxon>Caryophyllales</taxon>
        <taxon>Cactineae</taxon>
        <taxon>Cactaceae</taxon>
        <taxon>Cactoideae</taxon>
        <taxon>Echinocereeae</taxon>
        <taxon>Carnegiea</taxon>
    </lineage>
</organism>
<dbReference type="AlphaFoldDB" id="A0A9Q1L0F2"/>
<proteinExistence type="predicted"/>
<protein>
    <recommendedName>
        <fullName evidence="6">BHLH domain-containing protein</fullName>
    </recommendedName>
</protein>
<dbReference type="GO" id="GO:0005634">
    <property type="term" value="C:nucleus"/>
    <property type="evidence" value="ECO:0007669"/>
    <property type="project" value="UniProtKB-SubCell"/>
</dbReference>
<evidence type="ECO:0000256" key="5">
    <source>
        <dbReference type="SAM" id="MobiDB-lite"/>
    </source>
</evidence>
<dbReference type="SUPFAM" id="SSF47459">
    <property type="entry name" value="HLH, helix-loop-helix DNA-binding domain"/>
    <property type="match status" value="1"/>
</dbReference>
<reference evidence="7" key="1">
    <citation type="submission" date="2022-04" db="EMBL/GenBank/DDBJ databases">
        <title>Carnegiea gigantea Genome sequencing and assembly v2.</title>
        <authorList>
            <person name="Copetti D."/>
            <person name="Sanderson M.J."/>
            <person name="Burquez A."/>
            <person name="Wojciechowski M.F."/>
        </authorList>
    </citation>
    <scope>NUCLEOTIDE SEQUENCE</scope>
    <source>
        <strain evidence="7">SGP5-SGP5p</strain>
        <tissue evidence="7">Aerial part</tissue>
    </source>
</reference>
<dbReference type="InterPro" id="IPR044295">
    <property type="entry name" value="BIM1/2/3"/>
</dbReference>
<dbReference type="PANTHER" id="PTHR46412:SF9">
    <property type="entry name" value="TRANSCRIPTION FACTOR BIM3"/>
    <property type="match status" value="1"/>
</dbReference>
<comment type="caution">
    <text evidence="7">The sequence shown here is derived from an EMBL/GenBank/DDBJ whole genome shotgun (WGS) entry which is preliminary data.</text>
</comment>
<evidence type="ECO:0000256" key="2">
    <source>
        <dbReference type="ARBA" id="ARBA00023015"/>
    </source>
</evidence>
<feature type="region of interest" description="Disordered" evidence="5">
    <location>
        <begin position="1"/>
        <end position="79"/>
    </location>
</feature>
<accession>A0A9Q1L0F2</accession>
<dbReference type="OrthoDB" id="690068at2759"/>
<keyword evidence="8" id="KW-1185">Reference proteome</keyword>
<evidence type="ECO:0000313" key="8">
    <source>
        <dbReference type="Proteomes" id="UP001153076"/>
    </source>
</evidence>
<evidence type="ECO:0000256" key="1">
    <source>
        <dbReference type="ARBA" id="ARBA00004123"/>
    </source>
</evidence>
<evidence type="ECO:0000259" key="6">
    <source>
        <dbReference type="PROSITE" id="PS50888"/>
    </source>
</evidence>